<evidence type="ECO:0000313" key="1">
    <source>
        <dbReference type="EMBL" id="JAH64638.1"/>
    </source>
</evidence>
<reference evidence="1" key="2">
    <citation type="journal article" date="2015" name="Fish Shellfish Immunol.">
        <title>Early steps in the European eel (Anguilla anguilla)-Vibrio vulnificus interaction in the gills: Role of the RtxA13 toxin.</title>
        <authorList>
            <person name="Callol A."/>
            <person name="Pajuelo D."/>
            <person name="Ebbesson L."/>
            <person name="Teles M."/>
            <person name="MacKenzie S."/>
            <person name="Amaro C."/>
        </authorList>
    </citation>
    <scope>NUCLEOTIDE SEQUENCE</scope>
</reference>
<dbReference type="EMBL" id="GBXM01043939">
    <property type="protein sequence ID" value="JAH64638.1"/>
    <property type="molecule type" value="Transcribed_RNA"/>
</dbReference>
<protein>
    <submittedName>
        <fullName evidence="1">Uncharacterized protein</fullName>
    </submittedName>
</protein>
<proteinExistence type="predicted"/>
<name>A0A0E9UI12_ANGAN</name>
<accession>A0A0E9UI12</accession>
<dbReference type="AlphaFoldDB" id="A0A0E9UI12"/>
<organism evidence="1">
    <name type="scientific">Anguilla anguilla</name>
    <name type="common">European freshwater eel</name>
    <name type="synonym">Muraena anguilla</name>
    <dbReference type="NCBI Taxonomy" id="7936"/>
    <lineage>
        <taxon>Eukaryota</taxon>
        <taxon>Metazoa</taxon>
        <taxon>Chordata</taxon>
        <taxon>Craniata</taxon>
        <taxon>Vertebrata</taxon>
        <taxon>Euteleostomi</taxon>
        <taxon>Actinopterygii</taxon>
        <taxon>Neopterygii</taxon>
        <taxon>Teleostei</taxon>
        <taxon>Anguilliformes</taxon>
        <taxon>Anguillidae</taxon>
        <taxon>Anguilla</taxon>
    </lineage>
</organism>
<sequence>MYQQPSCSTAVILDVFYSFSDC</sequence>
<reference evidence="1" key="1">
    <citation type="submission" date="2014-11" db="EMBL/GenBank/DDBJ databases">
        <authorList>
            <person name="Amaro Gonzalez C."/>
        </authorList>
    </citation>
    <scope>NUCLEOTIDE SEQUENCE</scope>
</reference>